<accession>A0A1H4DK85</accession>
<dbReference type="Proteomes" id="UP000199409">
    <property type="component" value="Unassembled WGS sequence"/>
</dbReference>
<sequence>MRIVLLVTMFLLVFTSPLFAQSPLFIGSAFEPPISAPGQKGIVDRIVREAFARIGKEVLVTPLPAERSLINADKGINDGDLIRVTGLQRHYPNLIQVSEKLIDFEFVAFHKGPHIRIENWNTLAPYSVGIVRGWKILERNLSDAHLTQVESLSLLFTLLEKGRTDVVVYERLAGLQAIHDLGLKDISQLEPPLEVQPMYLYLHKRHKMLIAPLIEALKAMKQDGTYHKIVADGLQPLLQRVPSWLD</sequence>
<reference evidence="1 2" key="1">
    <citation type="submission" date="2016-10" db="EMBL/GenBank/DDBJ databases">
        <authorList>
            <person name="de Groot N.N."/>
        </authorList>
    </citation>
    <scope>NUCLEOTIDE SEQUENCE [LARGE SCALE GENOMIC DNA]</scope>
    <source>
        <strain evidence="1 2">DSM 7343</strain>
    </source>
</reference>
<protein>
    <submittedName>
        <fullName evidence="1">Polar amino acid transport system substrate-binding protein</fullName>
    </submittedName>
</protein>
<dbReference type="STRING" id="37625.SAMN05660420_03001"/>
<dbReference type="EMBL" id="FNQN01000010">
    <property type="protein sequence ID" value="SEA72948.1"/>
    <property type="molecule type" value="Genomic_DNA"/>
</dbReference>
<dbReference type="SUPFAM" id="SSF53850">
    <property type="entry name" value="Periplasmic binding protein-like II"/>
    <property type="match status" value="1"/>
</dbReference>
<dbReference type="RefSeq" id="WP_092350288.1">
    <property type="nucleotide sequence ID" value="NZ_FNQN01000010.1"/>
</dbReference>
<proteinExistence type="predicted"/>
<gene>
    <name evidence="1" type="ORF">SAMN05660420_03001</name>
</gene>
<keyword evidence="2" id="KW-1185">Reference proteome</keyword>
<evidence type="ECO:0000313" key="2">
    <source>
        <dbReference type="Proteomes" id="UP000199409"/>
    </source>
</evidence>
<name>A0A1H4DK85_9BACT</name>
<dbReference type="Gene3D" id="3.40.190.10">
    <property type="entry name" value="Periplasmic binding protein-like II"/>
    <property type="match status" value="2"/>
</dbReference>
<organism evidence="1 2">
    <name type="scientific">Desulfuromusa kysingii</name>
    <dbReference type="NCBI Taxonomy" id="37625"/>
    <lineage>
        <taxon>Bacteria</taxon>
        <taxon>Pseudomonadati</taxon>
        <taxon>Thermodesulfobacteriota</taxon>
        <taxon>Desulfuromonadia</taxon>
        <taxon>Desulfuromonadales</taxon>
        <taxon>Geopsychrobacteraceae</taxon>
        <taxon>Desulfuromusa</taxon>
    </lineage>
</organism>
<evidence type="ECO:0000313" key="1">
    <source>
        <dbReference type="EMBL" id="SEA72948.1"/>
    </source>
</evidence>
<dbReference type="AlphaFoldDB" id="A0A1H4DK85"/>
<dbReference type="OrthoDB" id="368476at2"/>